<keyword evidence="6" id="KW-0812">Transmembrane</keyword>
<accession>A0A0S7EID8</accession>
<dbReference type="InterPro" id="IPR033132">
    <property type="entry name" value="GH_1_N_CS"/>
</dbReference>
<dbReference type="SUPFAM" id="SSF51445">
    <property type="entry name" value="(Trans)glycosidases"/>
    <property type="match status" value="1"/>
</dbReference>
<keyword evidence="3" id="KW-0326">Glycosidase</keyword>
<protein>
    <submittedName>
        <fullName evidence="8">Putative glycosyl hydrolase</fullName>
    </submittedName>
</protein>
<feature type="region of interest" description="Disordered" evidence="5">
    <location>
        <begin position="489"/>
        <end position="520"/>
    </location>
</feature>
<dbReference type="Gene3D" id="3.20.20.80">
    <property type="entry name" value="Glycosidases"/>
    <property type="match status" value="1"/>
</dbReference>
<evidence type="ECO:0000256" key="1">
    <source>
        <dbReference type="ARBA" id="ARBA00010838"/>
    </source>
</evidence>
<evidence type="ECO:0000313" key="8">
    <source>
        <dbReference type="EMBL" id="JAO03640.1"/>
    </source>
</evidence>
<keyword evidence="2 8" id="KW-0378">Hydrolase</keyword>
<dbReference type="InterPro" id="IPR001360">
    <property type="entry name" value="Glyco_hydro_1"/>
</dbReference>
<evidence type="ECO:0000256" key="6">
    <source>
        <dbReference type="SAM" id="Phobius"/>
    </source>
</evidence>
<evidence type="ECO:0000256" key="3">
    <source>
        <dbReference type="ARBA" id="ARBA00023295"/>
    </source>
</evidence>
<dbReference type="GO" id="GO:0005975">
    <property type="term" value="P:carbohydrate metabolic process"/>
    <property type="evidence" value="ECO:0007669"/>
    <property type="project" value="InterPro"/>
</dbReference>
<keyword evidence="7" id="KW-0732">Signal</keyword>
<dbReference type="PRINTS" id="PR00131">
    <property type="entry name" value="GLHYDRLASE1"/>
</dbReference>
<evidence type="ECO:0000256" key="4">
    <source>
        <dbReference type="RuleBase" id="RU003690"/>
    </source>
</evidence>
<name>A0A0S7EID8_CHRPP</name>
<evidence type="ECO:0000256" key="2">
    <source>
        <dbReference type="ARBA" id="ARBA00022801"/>
    </source>
</evidence>
<dbReference type="Pfam" id="PF00232">
    <property type="entry name" value="Glyco_hydro_1"/>
    <property type="match status" value="1"/>
</dbReference>
<sequence>MLFSKSSLLFLLHVTFHFNTINGGATDKQFPENFMFGVGSSAYQTEGSWSDDGRGENIWDHYISSISKNITDISNESYNRFKDDVALIANMKLKFYKFSLSWSRILPSGFNDSINQIGITYYKTLIEELERQDITPIVTIYHWDLPQVIQERGGWTNSSNIQYFVDYARVVFENFQTVKYWLTMHEPKQICRGGYGDASLAPFISKSGVLDYQCAYVVLKAHAAVYRMYRAEFPNLGGKISIALDGSWSIPVTNSRNDNTAAIRRTAFEFGLYADPIFRRNGNWPNTVRQIVNQSSDANRLPVFDTKEIGEIRGTADFMALNYYEARMVQYFRLNSSEPSYEQDLRMNISKNSSWSEGANGFAIVPWSIRSFLNYVKTEYRNPEIIITGNGVADDGSLHDSLRTNYIADHLSNILDAIHVDQVNVTGYIFWSLLDSFEWTDGYNIHFGLYSVDRNSIDKTRIAKDSSTFYQKVATEFKIPFSNDFPAPPSPTTVDVASTEKQQTDSTSVHTSPITELSTRTARTSTTTGSFHSTTAAGTEVISKDDANTFSGTNIIIFSYVVLVVSMMLLIFFSKGMFIVSSLSKSFVKIA</sequence>
<dbReference type="PANTHER" id="PTHR10353">
    <property type="entry name" value="GLYCOSYL HYDROLASE"/>
    <property type="match status" value="1"/>
</dbReference>
<dbReference type="PANTHER" id="PTHR10353:SF36">
    <property type="entry name" value="LP05116P"/>
    <property type="match status" value="1"/>
</dbReference>
<evidence type="ECO:0000256" key="5">
    <source>
        <dbReference type="SAM" id="MobiDB-lite"/>
    </source>
</evidence>
<comment type="similarity">
    <text evidence="1 4">Belongs to the glycosyl hydrolase 1 family.</text>
</comment>
<dbReference type="InterPro" id="IPR017853">
    <property type="entry name" value="GH"/>
</dbReference>
<proteinExistence type="evidence at transcript level"/>
<feature type="chain" id="PRO_5006634860" evidence="7">
    <location>
        <begin position="24"/>
        <end position="591"/>
    </location>
</feature>
<feature type="compositionally biased region" description="Polar residues" evidence="5">
    <location>
        <begin position="492"/>
        <end position="517"/>
    </location>
</feature>
<organism evidence="8">
    <name type="scientific">Chrysomela populi</name>
    <name type="common">Poplar leaf beetle</name>
    <name type="synonym">Melasoma populi</name>
    <dbReference type="NCBI Taxonomy" id="154003"/>
    <lineage>
        <taxon>Eukaryota</taxon>
        <taxon>Metazoa</taxon>
        <taxon>Ecdysozoa</taxon>
        <taxon>Arthropoda</taxon>
        <taxon>Hexapoda</taxon>
        <taxon>Insecta</taxon>
        <taxon>Pterygota</taxon>
        <taxon>Neoptera</taxon>
        <taxon>Endopterygota</taxon>
        <taxon>Coleoptera</taxon>
        <taxon>Polyphaga</taxon>
        <taxon>Cucujiformia</taxon>
        <taxon>Chrysomeloidea</taxon>
        <taxon>Chrysomelidae</taxon>
        <taxon>Chrysomelinae</taxon>
        <taxon>Chrysomelini</taxon>
        <taxon>Chrysomela</taxon>
    </lineage>
</organism>
<keyword evidence="6" id="KW-1133">Transmembrane helix</keyword>
<dbReference type="AlphaFoldDB" id="A0A0S7EID8"/>
<keyword evidence="6" id="KW-0472">Membrane</keyword>
<feature type="signal peptide" evidence="7">
    <location>
        <begin position="1"/>
        <end position="23"/>
    </location>
</feature>
<dbReference type="EMBL" id="GBUH01000002">
    <property type="protein sequence ID" value="JAO03640.1"/>
    <property type="molecule type" value="mRNA"/>
</dbReference>
<evidence type="ECO:0000256" key="7">
    <source>
        <dbReference type="SAM" id="SignalP"/>
    </source>
</evidence>
<dbReference type="GO" id="GO:0008422">
    <property type="term" value="F:beta-glucosidase activity"/>
    <property type="evidence" value="ECO:0007669"/>
    <property type="project" value="TreeGrafter"/>
</dbReference>
<dbReference type="PROSITE" id="PS00653">
    <property type="entry name" value="GLYCOSYL_HYDROL_F1_2"/>
    <property type="match status" value="1"/>
</dbReference>
<reference evidence="8" key="1">
    <citation type="submission" date="2014-10" db="EMBL/GenBank/DDBJ databases">
        <title>Glandular beta-glucosidases in juvenile Chrysomelina leaf beetles support the evolution of a host-plant-dependent chemical defence.</title>
        <authorList>
            <person name="Rahfeld P."/>
        </authorList>
    </citation>
    <scope>NUCLEOTIDE SEQUENCE</scope>
</reference>
<feature type="transmembrane region" description="Helical" evidence="6">
    <location>
        <begin position="557"/>
        <end position="580"/>
    </location>
</feature>